<feature type="non-terminal residue" evidence="1">
    <location>
        <position position="415"/>
    </location>
</feature>
<feature type="non-terminal residue" evidence="1">
    <location>
        <position position="1"/>
    </location>
</feature>
<gene>
    <name evidence="1" type="ORF">BU25DRAFT_309219</name>
</gene>
<evidence type="ECO:0000313" key="2">
    <source>
        <dbReference type="Proteomes" id="UP000799754"/>
    </source>
</evidence>
<name>A0ACB6RLT8_9PLEO</name>
<dbReference type="Proteomes" id="UP000799754">
    <property type="component" value="Unassembled WGS sequence"/>
</dbReference>
<organism evidence="1 2">
    <name type="scientific">Macroventuria anomochaeta</name>
    <dbReference type="NCBI Taxonomy" id="301207"/>
    <lineage>
        <taxon>Eukaryota</taxon>
        <taxon>Fungi</taxon>
        <taxon>Dikarya</taxon>
        <taxon>Ascomycota</taxon>
        <taxon>Pezizomycotina</taxon>
        <taxon>Dothideomycetes</taxon>
        <taxon>Pleosporomycetidae</taxon>
        <taxon>Pleosporales</taxon>
        <taxon>Pleosporineae</taxon>
        <taxon>Didymellaceae</taxon>
        <taxon>Macroventuria</taxon>
    </lineage>
</organism>
<dbReference type="EMBL" id="MU006748">
    <property type="protein sequence ID" value="KAF2622073.1"/>
    <property type="molecule type" value="Genomic_DNA"/>
</dbReference>
<proteinExistence type="predicted"/>
<comment type="caution">
    <text evidence="1">The sequence shown here is derived from an EMBL/GenBank/DDBJ whole genome shotgun (WGS) entry which is preliminary data.</text>
</comment>
<accession>A0ACB6RLT8</accession>
<keyword evidence="2" id="KW-1185">Reference proteome</keyword>
<sequence>PPQMNPQAFAQAMSSMSTPAGMQSMAAFANHMSSTMNGAPDYPQSPPTTQKQAVPRYSPGHQAGQKRKLEHDINASPLPQKKPQSGPKPPRAKAAAPPPVPSFGFSLPKPAAPASKPNIKRGQKKRINLGLSEHNVIDKNSSEEEDIDEEAAFANKFKVEGVAFEHNGEMISLQTAADVQSYIKDRRRNFPTQQRITEKAQEASAKREHELEFLHRVQGKRRKPATGTKQAKPPKPDRKPKEVDVRKQEELAALRKKLHESMLKKQQQPTSLLGLGYESDTDSDAESSVLSESSVVSSSSEDSSDSDLDKEEESDSDAAPETISSKSAPPPVNIAPPAPVSAPPSQVCKNWSKDGRCKFGKGCRWAHPPRDTGPGKEKVKKRMGLFEKMVEQELEKADRMALDVIKYLGQNGFLG</sequence>
<evidence type="ECO:0000313" key="1">
    <source>
        <dbReference type="EMBL" id="KAF2622073.1"/>
    </source>
</evidence>
<protein>
    <submittedName>
        <fullName evidence="1">Uncharacterized protein</fullName>
    </submittedName>
</protein>
<reference evidence="1" key="1">
    <citation type="journal article" date="2020" name="Stud. Mycol.">
        <title>101 Dothideomycetes genomes: a test case for predicting lifestyles and emergence of pathogens.</title>
        <authorList>
            <person name="Haridas S."/>
            <person name="Albert R."/>
            <person name="Binder M."/>
            <person name="Bloem J."/>
            <person name="Labutti K."/>
            <person name="Salamov A."/>
            <person name="Andreopoulos B."/>
            <person name="Baker S."/>
            <person name="Barry K."/>
            <person name="Bills G."/>
            <person name="Bluhm B."/>
            <person name="Cannon C."/>
            <person name="Castanera R."/>
            <person name="Culley D."/>
            <person name="Daum C."/>
            <person name="Ezra D."/>
            <person name="Gonzalez J."/>
            <person name="Henrissat B."/>
            <person name="Kuo A."/>
            <person name="Liang C."/>
            <person name="Lipzen A."/>
            <person name="Lutzoni F."/>
            <person name="Magnuson J."/>
            <person name="Mondo S."/>
            <person name="Nolan M."/>
            <person name="Ohm R."/>
            <person name="Pangilinan J."/>
            <person name="Park H.-J."/>
            <person name="Ramirez L."/>
            <person name="Alfaro M."/>
            <person name="Sun H."/>
            <person name="Tritt A."/>
            <person name="Yoshinaga Y."/>
            <person name="Zwiers L.-H."/>
            <person name="Turgeon B."/>
            <person name="Goodwin S."/>
            <person name="Spatafora J."/>
            <person name="Crous P."/>
            <person name="Grigoriev I."/>
        </authorList>
    </citation>
    <scope>NUCLEOTIDE SEQUENCE</scope>
    <source>
        <strain evidence="1">CBS 525.71</strain>
    </source>
</reference>